<evidence type="ECO:0000256" key="8">
    <source>
        <dbReference type="ARBA" id="ARBA00022692"/>
    </source>
</evidence>
<dbReference type="SMART" id="SM00388">
    <property type="entry name" value="HisKA"/>
    <property type="match status" value="1"/>
</dbReference>
<dbReference type="InterPro" id="IPR000014">
    <property type="entry name" value="PAS"/>
</dbReference>
<dbReference type="InterPro" id="IPR003661">
    <property type="entry name" value="HisK_dim/P_dom"/>
</dbReference>
<dbReference type="GO" id="GO:0007234">
    <property type="term" value="P:osmosensory signaling via phosphorelay pathway"/>
    <property type="evidence" value="ECO:0007669"/>
    <property type="project" value="TreeGrafter"/>
</dbReference>
<dbReference type="Pfam" id="PF02518">
    <property type="entry name" value="HATPase_c"/>
    <property type="match status" value="1"/>
</dbReference>
<dbReference type="GO" id="GO:0005524">
    <property type="term" value="F:ATP binding"/>
    <property type="evidence" value="ECO:0007669"/>
    <property type="project" value="UniProtKB-KW"/>
</dbReference>
<feature type="domain" description="PAS" evidence="17">
    <location>
        <begin position="255"/>
        <end position="328"/>
    </location>
</feature>
<dbReference type="PANTHER" id="PTHR42878">
    <property type="entry name" value="TWO-COMPONENT HISTIDINE KINASE"/>
    <property type="match status" value="1"/>
</dbReference>
<accession>A0A2K2HAI6</accession>
<keyword evidence="9" id="KW-0547">Nucleotide-binding</keyword>
<dbReference type="GO" id="GO:0005886">
    <property type="term" value="C:plasma membrane"/>
    <property type="evidence" value="ECO:0007669"/>
    <property type="project" value="UniProtKB-SubCell"/>
</dbReference>
<dbReference type="SUPFAM" id="SSF55785">
    <property type="entry name" value="PYP-like sensor domain (PAS domain)"/>
    <property type="match status" value="1"/>
</dbReference>
<keyword evidence="8 15" id="KW-0812">Transmembrane</keyword>
<dbReference type="SUPFAM" id="SSF158472">
    <property type="entry name" value="HAMP domain-like"/>
    <property type="match status" value="1"/>
</dbReference>
<gene>
    <name evidence="19" type="ORF">C2E25_08050</name>
</gene>
<evidence type="ECO:0000256" key="14">
    <source>
        <dbReference type="ARBA" id="ARBA00023136"/>
    </source>
</evidence>
<dbReference type="PROSITE" id="PS50109">
    <property type="entry name" value="HIS_KIN"/>
    <property type="match status" value="1"/>
</dbReference>
<dbReference type="InterPro" id="IPR036097">
    <property type="entry name" value="HisK_dim/P_sf"/>
</dbReference>
<evidence type="ECO:0000313" key="19">
    <source>
        <dbReference type="EMBL" id="PNU20250.1"/>
    </source>
</evidence>
<feature type="domain" description="Histidine kinase" evidence="16">
    <location>
        <begin position="379"/>
        <end position="598"/>
    </location>
</feature>
<dbReference type="NCBIfam" id="TIGR00229">
    <property type="entry name" value="sensory_box"/>
    <property type="match status" value="1"/>
</dbReference>
<evidence type="ECO:0000256" key="12">
    <source>
        <dbReference type="ARBA" id="ARBA00022989"/>
    </source>
</evidence>
<keyword evidence="10 19" id="KW-0418">Kinase</keyword>
<dbReference type="CDD" id="cd06225">
    <property type="entry name" value="HAMP"/>
    <property type="match status" value="1"/>
</dbReference>
<dbReference type="GO" id="GO:0000155">
    <property type="term" value="F:phosphorelay sensor kinase activity"/>
    <property type="evidence" value="ECO:0007669"/>
    <property type="project" value="InterPro"/>
</dbReference>
<evidence type="ECO:0000256" key="7">
    <source>
        <dbReference type="ARBA" id="ARBA00022679"/>
    </source>
</evidence>
<dbReference type="SMART" id="SM00387">
    <property type="entry name" value="HATPase_c"/>
    <property type="match status" value="1"/>
</dbReference>
<reference evidence="19 20" key="1">
    <citation type="journal article" date="2018" name="Genome Announc.">
        <title>Genome Sequence of Geothermobacter sp. HR-1 Iron Reducer from the Loihi Seamount.</title>
        <authorList>
            <person name="Smith H."/>
            <person name="Abuyen K."/>
            <person name="Tremblay J."/>
            <person name="Savalia P."/>
            <person name="Perez-Rodriguez I."/>
            <person name="Emerson D."/>
            <person name="Tully B."/>
            <person name="Amend J."/>
        </authorList>
    </citation>
    <scope>NUCLEOTIDE SEQUENCE [LARGE SCALE GENOMIC DNA]</scope>
    <source>
        <strain evidence="19 20">HR-1</strain>
    </source>
</reference>
<dbReference type="InterPro" id="IPR005467">
    <property type="entry name" value="His_kinase_dom"/>
</dbReference>
<dbReference type="SMART" id="SM00304">
    <property type="entry name" value="HAMP"/>
    <property type="match status" value="1"/>
</dbReference>
<dbReference type="InterPro" id="IPR036890">
    <property type="entry name" value="HATPase_C_sf"/>
</dbReference>
<dbReference type="Pfam" id="PF00512">
    <property type="entry name" value="HisKA"/>
    <property type="match status" value="1"/>
</dbReference>
<dbReference type="CDD" id="cd00082">
    <property type="entry name" value="HisKA"/>
    <property type="match status" value="1"/>
</dbReference>
<dbReference type="SUPFAM" id="SSF47384">
    <property type="entry name" value="Homodimeric domain of signal transducing histidine kinase"/>
    <property type="match status" value="1"/>
</dbReference>
<dbReference type="PRINTS" id="PR00344">
    <property type="entry name" value="BCTRLSENSOR"/>
</dbReference>
<evidence type="ECO:0000259" key="16">
    <source>
        <dbReference type="PROSITE" id="PS50109"/>
    </source>
</evidence>
<dbReference type="PROSITE" id="PS50885">
    <property type="entry name" value="HAMP"/>
    <property type="match status" value="1"/>
</dbReference>
<dbReference type="CDD" id="cd00075">
    <property type="entry name" value="HATPase"/>
    <property type="match status" value="1"/>
</dbReference>
<comment type="caution">
    <text evidence="19">The sequence shown here is derived from an EMBL/GenBank/DDBJ whole genome shotgun (WGS) entry which is preliminary data.</text>
</comment>
<dbReference type="Gene3D" id="3.30.450.20">
    <property type="entry name" value="PAS domain"/>
    <property type="match status" value="1"/>
</dbReference>
<evidence type="ECO:0000256" key="1">
    <source>
        <dbReference type="ARBA" id="ARBA00000085"/>
    </source>
</evidence>
<evidence type="ECO:0000256" key="3">
    <source>
        <dbReference type="ARBA" id="ARBA00004236"/>
    </source>
</evidence>
<dbReference type="Pfam" id="PF08448">
    <property type="entry name" value="PAS_4"/>
    <property type="match status" value="1"/>
</dbReference>
<feature type="transmembrane region" description="Helical" evidence="15">
    <location>
        <begin position="174"/>
        <end position="197"/>
    </location>
</feature>
<dbReference type="InterPro" id="IPR013656">
    <property type="entry name" value="PAS_4"/>
</dbReference>
<dbReference type="GO" id="GO:0000156">
    <property type="term" value="F:phosphorelay response regulator activity"/>
    <property type="evidence" value="ECO:0007669"/>
    <property type="project" value="TreeGrafter"/>
</dbReference>
<dbReference type="FunFam" id="1.10.287.130:FF:000008">
    <property type="entry name" value="Two-component sensor histidine kinase"/>
    <property type="match status" value="1"/>
</dbReference>
<dbReference type="Gene3D" id="1.10.287.130">
    <property type="match status" value="1"/>
</dbReference>
<keyword evidence="14 15" id="KW-0472">Membrane</keyword>
<evidence type="ECO:0000256" key="13">
    <source>
        <dbReference type="ARBA" id="ARBA00023012"/>
    </source>
</evidence>
<keyword evidence="12 15" id="KW-1133">Transmembrane helix</keyword>
<dbReference type="CDD" id="cd00130">
    <property type="entry name" value="PAS"/>
    <property type="match status" value="1"/>
</dbReference>
<evidence type="ECO:0000256" key="6">
    <source>
        <dbReference type="ARBA" id="ARBA00022553"/>
    </source>
</evidence>
<evidence type="ECO:0000313" key="20">
    <source>
        <dbReference type="Proteomes" id="UP000236340"/>
    </source>
</evidence>
<evidence type="ECO:0000256" key="15">
    <source>
        <dbReference type="SAM" id="Phobius"/>
    </source>
</evidence>
<comment type="catalytic activity">
    <reaction evidence="1">
        <text>ATP + protein L-histidine = ADP + protein N-phospho-L-histidine.</text>
        <dbReference type="EC" id="2.7.13.3"/>
    </reaction>
</comment>
<comment type="subcellular location">
    <subcellularLocation>
        <location evidence="3">Cell membrane</location>
    </subcellularLocation>
    <subcellularLocation>
        <location evidence="2">Membrane</location>
        <topology evidence="2">Multi-pass membrane protein</topology>
    </subcellularLocation>
</comment>
<dbReference type="Pfam" id="PF00672">
    <property type="entry name" value="HAMP"/>
    <property type="match status" value="1"/>
</dbReference>
<evidence type="ECO:0000256" key="9">
    <source>
        <dbReference type="ARBA" id="ARBA00022741"/>
    </source>
</evidence>
<keyword evidence="6" id="KW-0597">Phosphoprotein</keyword>
<keyword evidence="11" id="KW-0067">ATP-binding</keyword>
<dbReference type="PANTHER" id="PTHR42878:SF7">
    <property type="entry name" value="SENSOR HISTIDINE KINASE GLRK"/>
    <property type="match status" value="1"/>
</dbReference>
<name>A0A2K2HAI6_9BACT</name>
<sequence length="601" mass="66146">MPKSGAAMARKRLLWHIFPAYLLVTLVALFGVTWYMTHALRQFHMQQAEADLLARARMLAYQLRGQVDLRHALWIDSQCKALGKRTGTRLTVVLADGKVLGDSDKDPQRMDNHAGRPEIIATRSRKIGRAVRFSHTLGKPLMYVAVPAVDGDKVVGSIRAALPMTAVEAALQDIHWRIFVGGVLVAFFAALVSLWIARRVSRPLEEMKRGAERFARGELESRLQVGGSEEARSLAEAMNRMAAELHGRIRTVLQQRNEIEAVLSSMVEGVLAVDVDERLLRLNRAAAEMLGVSPEGAVGRPVQEVVRKVDLQRFVRLALGSSEPVEDDLVLHGSRDCYLQAHGTRLAGSGGQQLGALIVLNDVTRLRRLERVRSDFVANVSHELKTPITAIKGFVETLIDGGIEQPEDARRFLGIVLRQAERLNAIIEDLLQLSRIEQEAGLEGIPLEPGDITPLLRSALQACCMQAEQESIPLRLECPESLPASINGPLLEQAVTNLVDNAVKYSPAGAEVLIRAERLDRETIIEVRDQGCGIPAEHLSRLFERFYRVDKARSRKLGGTGLGLAIVKHIVQAHSGTVSVESEPGQGSCFTIHLPDAPDRS</sequence>
<dbReference type="EC" id="2.7.13.3" evidence="4"/>
<dbReference type="InterPro" id="IPR050351">
    <property type="entry name" value="BphY/WalK/GraS-like"/>
</dbReference>
<dbReference type="AlphaFoldDB" id="A0A2K2HAI6"/>
<dbReference type="InterPro" id="IPR035965">
    <property type="entry name" value="PAS-like_dom_sf"/>
</dbReference>
<keyword evidence="7" id="KW-0808">Transferase</keyword>
<proteinExistence type="predicted"/>
<protein>
    <recommendedName>
        <fullName evidence="4">histidine kinase</fullName>
        <ecNumber evidence="4">2.7.13.3</ecNumber>
    </recommendedName>
</protein>
<dbReference type="SMART" id="SM00091">
    <property type="entry name" value="PAS"/>
    <property type="match status" value="1"/>
</dbReference>
<dbReference type="PROSITE" id="PS50112">
    <property type="entry name" value="PAS"/>
    <property type="match status" value="1"/>
</dbReference>
<dbReference type="FunFam" id="3.30.565.10:FF:000006">
    <property type="entry name" value="Sensor histidine kinase WalK"/>
    <property type="match status" value="1"/>
</dbReference>
<feature type="domain" description="HAMP" evidence="18">
    <location>
        <begin position="198"/>
        <end position="250"/>
    </location>
</feature>
<dbReference type="InterPro" id="IPR003660">
    <property type="entry name" value="HAMP_dom"/>
</dbReference>
<dbReference type="Proteomes" id="UP000236340">
    <property type="component" value="Unassembled WGS sequence"/>
</dbReference>
<dbReference type="InterPro" id="IPR003594">
    <property type="entry name" value="HATPase_dom"/>
</dbReference>
<dbReference type="Gene3D" id="6.10.340.10">
    <property type="match status" value="1"/>
</dbReference>
<evidence type="ECO:0000256" key="10">
    <source>
        <dbReference type="ARBA" id="ARBA00022777"/>
    </source>
</evidence>
<evidence type="ECO:0000259" key="18">
    <source>
        <dbReference type="PROSITE" id="PS50885"/>
    </source>
</evidence>
<evidence type="ECO:0000256" key="4">
    <source>
        <dbReference type="ARBA" id="ARBA00012438"/>
    </source>
</evidence>
<keyword evidence="5" id="KW-1003">Cell membrane</keyword>
<dbReference type="GO" id="GO:0030295">
    <property type="term" value="F:protein kinase activator activity"/>
    <property type="evidence" value="ECO:0007669"/>
    <property type="project" value="TreeGrafter"/>
</dbReference>
<dbReference type="SUPFAM" id="SSF55874">
    <property type="entry name" value="ATPase domain of HSP90 chaperone/DNA topoisomerase II/histidine kinase"/>
    <property type="match status" value="1"/>
</dbReference>
<evidence type="ECO:0000256" key="5">
    <source>
        <dbReference type="ARBA" id="ARBA00022475"/>
    </source>
</evidence>
<evidence type="ECO:0000256" key="11">
    <source>
        <dbReference type="ARBA" id="ARBA00022840"/>
    </source>
</evidence>
<dbReference type="EMBL" id="PPFX01000015">
    <property type="protein sequence ID" value="PNU20250.1"/>
    <property type="molecule type" value="Genomic_DNA"/>
</dbReference>
<dbReference type="Gene3D" id="3.30.565.10">
    <property type="entry name" value="Histidine kinase-like ATPase, C-terminal domain"/>
    <property type="match status" value="1"/>
</dbReference>
<keyword evidence="13" id="KW-0902">Two-component regulatory system</keyword>
<organism evidence="19 20">
    <name type="scientific">Geothermobacter hydrogeniphilus</name>
    <dbReference type="NCBI Taxonomy" id="1969733"/>
    <lineage>
        <taxon>Bacteria</taxon>
        <taxon>Pseudomonadati</taxon>
        <taxon>Thermodesulfobacteriota</taxon>
        <taxon>Desulfuromonadia</taxon>
        <taxon>Desulfuromonadales</taxon>
        <taxon>Geothermobacteraceae</taxon>
        <taxon>Geothermobacter</taxon>
    </lineage>
</organism>
<evidence type="ECO:0000256" key="2">
    <source>
        <dbReference type="ARBA" id="ARBA00004141"/>
    </source>
</evidence>
<evidence type="ECO:0000259" key="17">
    <source>
        <dbReference type="PROSITE" id="PS50112"/>
    </source>
</evidence>
<dbReference type="InterPro" id="IPR004358">
    <property type="entry name" value="Sig_transdc_His_kin-like_C"/>
</dbReference>
<feature type="transmembrane region" description="Helical" evidence="15">
    <location>
        <begin position="12"/>
        <end position="36"/>
    </location>
</feature>